<evidence type="ECO:0000256" key="8">
    <source>
        <dbReference type="ARBA" id="ARBA00023033"/>
    </source>
</evidence>
<comment type="caution">
    <text evidence="10">The sequence shown here is derived from an EMBL/GenBank/DDBJ whole genome shotgun (WGS) entry which is preliminary data.</text>
</comment>
<keyword evidence="9" id="KW-1133">Transmembrane helix</keyword>
<comment type="similarity">
    <text evidence="3">Belongs to the cytochrome P450 family.</text>
</comment>
<dbReference type="CDD" id="cd20618">
    <property type="entry name" value="CYP71_clan"/>
    <property type="match status" value="1"/>
</dbReference>
<keyword evidence="8" id="KW-0503">Monooxygenase</keyword>
<dbReference type="GO" id="GO:0004497">
    <property type="term" value="F:monooxygenase activity"/>
    <property type="evidence" value="ECO:0007669"/>
    <property type="project" value="UniProtKB-KW"/>
</dbReference>
<evidence type="ECO:0000313" key="11">
    <source>
        <dbReference type="Proteomes" id="UP000231279"/>
    </source>
</evidence>
<dbReference type="Pfam" id="PF00067">
    <property type="entry name" value="p450"/>
    <property type="match status" value="1"/>
</dbReference>
<evidence type="ECO:0000256" key="4">
    <source>
        <dbReference type="ARBA" id="ARBA00022617"/>
    </source>
</evidence>
<evidence type="ECO:0000256" key="2">
    <source>
        <dbReference type="ARBA" id="ARBA00004167"/>
    </source>
</evidence>
<reference evidence="11" key="1">
    <citation type="journal article" date="2018" name="Gigascience">
        <title>Genome assembly of the Pink Ipe (Handroanthus impetiginosus, Bignoniaceae), a highly valued, ecologically keystone Neotropical timber forest tree.</title>
        <authorList>
            <person name="Silva-Junior O.B."/>
            <person name="Grattapaglia D."/>
            <person name="Novaes E."/>
            <person name="Collevatti R.G."/>
        </authorList>
    </citation>
    <scope>NUCLEOTIDE SEQUENCE [LARGE SCALE GENOMIC DNA]</scope>
    <source>
        <strain evidence="11">cv. UFG-1</strain>
    </source>
</reference>
<dbReference type="GO" id="GO:0016020">
    <property type="term" value="C:membrane"/>
    <property type="evidence" value="ECO:0007669"/>
    <property type="project" value="UniProtKB-SubCell"/>
</dbReference>
<proteinExistence type="inferred from homology"/>
<evidence type="ECO:0000256" key="1">
    <source>
        <dbReference type="ARBA" id="ARBA00001971"/>
    </source>
</evidence>
<dbReference type="InterPro" id="IPR001128">
    <property type="entry name" value="Cyt_P450"/>
</dbReference>
<evidence type="ECO:0000256" key="3">
    <source>
        <dbReference type="ARBA" id="ARBA00010617"/>
    </source>
</evidence>
<comment type="cofactor">
    <cofactor evidence="1">
        <name>heme</name>
        <dbReference type="ChEBI" id="CHEBI:30413"/>
    </cofactor>
</comment>
<evidence type="ECO:0000256" key="5">
    <source>
        <dbReference type="ARBA" id="ARBA00022723"/>
    </source>
</evidence>
<name>A0A2G9GEU3_9LAMI</name>
<accession>A0A2G9GEU3</accession>
<dbReference type="Gene3D" id="1.10.630.10">
    <property type="entry name" value="Cytochrome P450"/>
    <property type="match status" value="1"/>
</dbReference>
<keyword evidence="9" id="KW-0812">Transmembrane</keyword>
<dbReference type="SUPFAM" id="SSF48264">
    <property type="entry name" value="Cytochrome P450"/>
    <property type="match status" value="1"/>
</dbReference>
<dbReference type="PRINTS" id="PR00463">
    <property type="entry name" value="EP450I"/>
</dbReference>
<dbReference type="AlphaFoldDB" id="A0A2G9GEU3"/>
<keyword evidence="4" id="KW-0349">Heme</keyword>
<keyword evidence="11" id="KW-1185">Reference proteome</keyword>
<dbReference type="Proteomes" id="UP000231279">
    <property type="component" value="Unassembled WGS sequence"/>
</dbReference>
<keyword evidence="5" id="KW-0479">Metal-binding</keyword>
<evidence type="ECO:0000256" key="6">
    <source>
        <dbReference type="ARBA" id="ARBA00023002"/>
    </source>
</evidence>
<dbReference type="InterPro" id="IPR036396">
    <property type="entry name" value="Cyt_P450_sf"/>
</dbReference>
<dbReference type="GO" id="GO:0016705">
    <property type="term" value="F:oxidoreductase activity, acting on paired donors, with incorporation or reduction of molecular oxygen"/>
    <property type="evidence" value="ECO:0007669"/>
    <property type="project" value="InterPro"/>
</dbReference>
<dbReference type="InterPro" id="IPR002401">
    <property type="entry name" value="Cyt_P450_E_grp-I"/>
</dbReference>
<keyword evidence="9" id="KW-0472">Membrane</keyword>
<evidence type="ECO:0000313" key="10">
    <source>
        <dbReference type="EMBL" id="PIN03540.1"/>
    </source>
</evidence>
<dbReference type="EC" id="1.14.13.88" evidence="10"/>
<sequence>MEISWSLFPILYMVFALALLSKIIFKQNPQPKLPPGPKPWPVIGNLNLLGSIPHQSLHLLSKKYGGIMLLKFGKFPVVVASSPEIAKQFLKIHDTVFASRPALAAGKYISYNNSDMSFAPYGPYWRQTRKIFLSEVFNARKLESFEPVRMEEMRNFLSHLRSLSGKRVVLRDHLMRFTLSSISRIVLGHKYFSKSEHEKSIIKLDELIGMLDEWFFLTGVFNIGDWIPWLSFLDLQGYVKKMKDLRKKLDRFLNFVIDDHLDRRNQDKGLNSKDVVDQLLQLAEDPNLEVKLTGDCVKALVQNLLVGGIDTSATTVEWTIHEILKHPGFLQKAKEELDRVIGRNRWVE</sequence>
<gene>
    <name evidence="10" type="ORF">CDL12_23931</name>
</gene>
<feature type="transmembrane region" description="Helical" evidence="9">
    <location>
        <begin position="6"/>
        <end position="25"/>
    </location>
</feature>
<dbReference type="STRING" id="429701.A0A2G9GEU3"/>
<dbReference type="GO" id="GO:0020037">
    <property type="term" value="F:heme binding"/>
    <property type="evidence" value="ECO:0007669"/>
    <property type="project" value="InterPro"/>
</dbReference>
<keyword evidence="7" id="KW-0408">Iron</keyword>
<protein>
    <submittedName>
        <fullName evidence="10">Flavonoid 3',5'-hydroxylase</fullName>
        <ecNumber evidence="10">1.14.13.88</ecNumber>
    </submittedName>
</protein>
<dbReference type="GO" id="GO:0005506">
    <property type="term" value="F:iron ion binding"/>
    <property type="evidence" value="ECO:0007669"/>
    <property type="project" value="InterPro"/>
</dbReference>
<dbReference type="EMBL" id="NKXS01005483">
    <property type="protein sequence ID" value="PIN03540.1"/>
    <property type="molecule type" value="Genomic_DNA"/>
</dbReference>
<organism evidence="10 11">
    <name type="scientific">Handroanthus impetiginosus</name>
    <dbReference type="NCBI Taxonomy" id="429701"/>
    <lineage>
        <taxon>Eukaryota</taxon>
        <taxon>Viridiplantae</taxon>
        <taxon>Streptophyta</taxon>
        <taxon>Embryophyta</taxon>
        <taxon>Tracheophyta</taxon>
        <taxon>Spermatophyta</taxon>
        <taxon>Magnoliopsida</taxon>
        <taxon>eudicotyledons</taxon>
        <taxon>Gunneridae</taxon>
        <taxon>Pentapetalae</taxon>
        <taxon>asterids</taxon>
        <taxon>lamiids</taxon>
        <taxon>Lamiales</taxon>
        <taxon>Bignoniaceae</taxon>
        <taxon>Crescentiina</taxon>
        <taxon>Tabebuia alliance</taxon>
        <taxon>Handroanthus</taxon>
    </lineage>
</organism>
<dbReference type="OrthoDB" id="2789670at2759"/>
<dbReference type="PANTHER" id="PTHR47944:SF5">
    <property type="entry name" value="CYTOCHROME P450 71A1-LIKE"/>
    <property type="match status" value="1"/>
</dbReference>
<keyword evidence="6 10" id="KW-0560">Oxidoreductase</keyword>
<comment type="subcellular location">
    <subcellularLocation>
        <location evidence="2">Membrane</location>
        <topology evidence="2">Single-pass membrane protein</topology>
    </subcellularLocation>
</comment>
<dbReference type="PANTHER" id="PTHR47944">
    <property type="entry name" value="CYTOCHROME P450 98A9"/>
    <property type="match status" value="1"/>
</dbReference>
<evidence type="ECO:0000256" key="9">
    <source>
        <dbReference type="SAM" id="Phobius"/>
    </source>
</evidence>
<evidence type="ECO:0000256" key="7">
    <source>
        <dbReference type="ARBA" id="ARBA00023004"/>
    </source>
</evidence>